<dbReference type="AlphaFoldDB" id="A0A3S0ZC52"/>
<feature type="non-terminal residue" evidence="2">
    <location>
        <position position="295"/>
    </location>
</feature>
<feature type="region of interest" description="Disordered" evidence="1">
    <location>
        <begin position="169"/>
        <end position="248"/>
    </location>
</feature>
<dbReference type="OrthoDB" id="10657368at2759"/>
<organism evidence="2 3">
    <name type="scientific">Elysia chlorotica</name>
    <name type="common">Eastern emerald elysia</name>
    <name type="synonym">Sea slug</name>
    <dbReference type="NCBI Taxonomy" id="188477"/>
    <lineage>
        <taxon>Eukaryota</taxon>
        <taxon>Metazoa</taxon>
        <taxon>Spiralia</taxon>
        <taxon>Lophotrochozoa</taxon>
        <taxon>Mollusca</taxon>
        <taxon>Gastropoda</taxon>
        <taxon>Heterobranchia</taxon>
        <taxon>Euthyneura</taxon>
        <taxon>Panpulmonata</taxon>
        <taxon>Sacoglossa</taxon>
        <taxon>Placobranchoidea</taxon>
        <taxon>Plakobranchidae</taxon>
        <taxon>Elysia</taxon>
    </lineage>
</organism>
<feature type="compositionally biased region" description="Basic and acidic residues" evidence="1">
    <location>
        <begin position="238"/>
        <end position="247"/>
    </location>
</feature>
<feature type="compositionally biased region" description="Basic and acidic residues" evidence="1">
    <location>
        <begin position="84"/>
        <end position="100"/>
    </location>
</feature>
<evidence type="ECO:0000313" key="3">
    <source>
        <dbReference type="Proteomes" id="UP000271974"/>
    </source>
</evidence>
<accession>A0A3S0ZC52</accession>
<dbReference type="EMBL" id="RQTK01000842">
    <property type="protein sequence ID" value="RUS74323.1"/>
    <property type="molecule type" value="Genomic_DNA"/>
</dbReference>
<evidence type="ECO:0000313" key="2">
    <source>
        <dbReference type="EMBL" id="RUS74323.1"/>
    </source>
</evidence>
<keyword evidence="3" id="KW-1185">Reference proteome</keyword>
<proteinExistence type="predicted"/>
<name>A0A3S0ZC52_ELYCH</name>
<evidence type="ECO:0000256" key="1">
    <source>
        <dbReference type="SAM" id="MobiDB-lite"/>
    </source>
</evidence>
<feature type="non-terminal residue" evidence="2">
    <location>
        <position position="1"/>
    </location>
</feature>
<dbReference type="Proteomes" id="UP000271974">
    <property type="component" value="Unassembled WGS sequence"/>
</dbReference>
<feature type="region of interest" description="Disordered" evidence="1">
    <location>
        <begin position="50"/>
        <end position="100"/>
    </location>
</feature>
<sequence>EGCDNSSNSSPGQIAYPVPKTAIFFFDEDGDITTSKSGLENNLDVSTCCTSQLKRKNESAGASSGYNTEEDKEDQRGPSKIPRRIPDTREMEKKSSSCKEKQCIEDVRLNAEAQDALSVRISTPSQKIEKVRTPPIVVEMWDSMEPSDDTCEDNQKSVKEQLLLCAGQPQSFSREEREPTPFLPGPPENSKFPGAFKSSAVTNRGCLSPPAPPAVPRFERESTPTPEFGRKKYKAHAAHHEPKETTFQREATPFLADCDLDLNKHNDHIGLPQSLTLSVPNHHHIKPDLLGAETN</sequence>
<gene>
    <name evidence="2" type="ORF">EGW08_017914</name>
</gene>
<reference evidence="2 3" key="1">
    <citation type="submission" date="2019-01" db="EMBL/GenBank/DDBJ databases">
        <title>A draft genome assembly of the solar-powered sea slug Elysia chlorotica.</title>
        <authorList>
            <person name="Cai H."/>
            <person name="Li Q."/>
            <person name="Fang X."/>
            <person name="Li J."/>
            <person name="Curtis N.E."/>
            <person name="Altenburger A."/>
            <person name="Shibata T."/>
            <person name="Feng M."/>
            <person name="Maeda T."/>
            <person name="Schwartz J.A."/>
            <person name="Shigenobu S."/>
            <person name="Lundholm N."/>
            <person name="Nishiyama T."/>
            <person name="Yang H."/>
            <person name="Hasebe M."/>
            <person name="Li S."/>
            <person name="Pierce S.K."/>
            <person name="Wang J."/>
        </authorList>
    </citation>
    <scope>NUCLEOTIDE SEQUENCE [LARGE SCALE GENOMIC DNA]</scope>
    <source>
        <strain evidence="2">EC2010</strain>
        <tissue evidence="2">Whole organism of an adult</tissue>
    </source>
</reference>
<protein>
    <submittedName>
        <fullName evidence="2">Uncharacterized protein</fullName>
    </submittedName>
</protein>
<comment type="caution">
    <text evidence="2">The sequence shown here is derived from an EMBL/GenBank/DDBJ whole genome shotgun (WGS) entry which is preliminary data.</text>
</comment>